<comment type="similarity">
    <text evidence="5">Belongs to the queuine tRNA-ribosyltransferase family. QTRT2 subfamily.</text>
</comment>
<evidence type="ECO:0000256" key="1">
    <source>
        <dbReference type="ARBA" id="ARBA00022490"/>
    </source>
</evidence>
<dbReference type="InterPro" id="IPR036511">
    <property type="entry name" value="TGT-like_sf"/>
</dbReference>
<feature type="compositionally biased region" description="Basic and acidic residues" evidence="6">
    <location>
        <begin position="317"/>
        <end position="328"/>
    </location>
</feature>
<keyword evidence="3 5" id="KW-0479">Metal-binding</keyword>
<dbReference type="InterPro" id="IPR050852">
    <property type="entry name" value="Queuine_tRNA-ribosyltrfase"/>
</dbReference>
<comment type="caution">
    <text evidence="8">The sequence shown here is derived from an EMBL/GenBank/DDBJ whole genome shotgun (WGS) entry which is preliminary data.</text>
</comment>
<dbReference type="PANTHER" id="PTHR46064">
    <property type="entry name" value="QUEUINE TRNA-RIBOSYLTRANSFERASE ACCESSORY SUBUNIT 2"/>
    <property type="match status" value="1"/>
</dbReference>
<dbReference type="PANTHER" id="PTHR46064:SF1">
    <property type="entry name" value="QUEUINE TRNA-RIBOSYLTRANSFERASE ACCESSORY SUBUNIT 2"/>
    <property type="match status" value="1"/>
</dbReference>
<sequence length="428" mass="48404">MDFTVRKKLGKCRRGVLKLENRQIQTPGCSLYTRGGAVPHLTRDVLHTVADLPAIVHLTLESTVDQPGAETITKCSCNRITEFLGLEEYVSYLSIKDPFQDIREGYNEEKCVSVWTPGGRKKVDVNLFLTFLQTFKPNIAECLCDTIPASKQTDKRIRKSVDRTLKFLDKCIEEMESKSLSSCNLFGVIEGSNSEKERIRSASETSKRSVAGFVLEGFSSSECEWNHLLQRTVEAIPDNKPRLIHGLGSPEEVVIAVDCGIDLFDSSYPFSELCYIFLNCFTYPCQVAEHGCALNLNWSRKRFKAELSYSPPAQEPLEQKRKIQDDNLKNSSNGTDNDKGTLYTINLNETGFSSDFNPVVSGCTCYCCTNHTRAYIHHLLVTKEMLATVLLMVHNLQQYFQFFAKIRLSIEEDNFEQFKGNVLTGYPL</sequence>
<dbReference type="Proteomes" id="UP001159405">
    <property type="component" value="Unassembled WGS sequence"/>
</dbReference>
<accession>A0ABN8QX65</accession>
<feature type="binding site" evidence="5">
    <location>
        <position position="368"/>
    </location>
    <ligand>
        <name>Zn(2+)</name>
        <dbReference type="ChEBI" id="CHEBI:29105"/>
    </ligand>
</feature>
<evidence type="ECO:0000256" key="4">
    <source>
        <dbReference type="ARBA" id="ARBA00022833"/>
    </source>
</evidence>
<comment type="subcellular location">
    <subcellularLocation>
        <location evidence="5">Cytoplasm</location>
    </subcellularLocation>
</comment>
<dbReference type="SUPFAM" id="SSF51713">
    <property type="entry name" value="tRNA-guanine transglycosylase"/>
    <property type="match status" value="1"/>
</dbReference>
<protein>
    <recommendedName>
        <fullName evidence="5">Queuine tRNA-ribosyltransferase accessory subunit 2</fullName>
    </recommendedName>
    <alternativeName>
        <fullName evidence="5">Queuine tRNA-ribosyltransferase domain-containing protein 1</fullName>
    </alternativeName>
</protein>
<proteinExistence type="inferred from homology"/>
<feature type="region of interest" description="Disordered" evidence="6">
    <location>
        <begin position="309"/>
        <end position="336"/>
    </location>
</feature>
<dbReference type="NCBIfam" id="TIGR00449">
    <property type="entry name" value="tgt_general"/>
    <property type="match status" value="2"/>
</dbReference>
<keyword evidence="2 5" id="KW-0819">tRNA processing</keyword>
<comment type="subunit">
    <text evidence="5">Heterodimer of a catalytic subunit and an accessory subunit.</text>
</comment>
<feature type="domain" description="tRNA-guanine(15) transglycosylase-like" evidence="7">
    <location>
        <begin position="12"/>
        <end position="426"/>
    </location>
</feature>
<evidence type="ECO:0000259" key="7">
    <source>
        <dbReference type="Pfam" id="PF01702"/>
    </source>
</evidence>
<feature type="binding site" evidence="5">
    <location>
        <position position="365"/>
    </location>
    <ligand>
        <name>Zn(2+)</name>
        <dbReference type="ChEBI" id="CHEBI:29105"/>
    </ligand>
</feature>
<name>A0ABN8QX65_9CNID</name>
<feature type="binding site" evidence="5">
    <location>
        <position position="394"/>
    </location>
    <ligand>
        <name>Zn(2+)</name>
        <dbReference type="ChEBI" id="CHEBI:29105"/>
    </ligand>
</feature>
<dbReference type="InterPro" id="IPR002616">
    <property type="entry name" value="tRNA_ribo_trans-like"/>
</dbReference>
<evidence type="ECO:0000256" key="3">
    <source>
        <dbReference type="ARBA" id="ARBA00022723"/>
    </source>
</evidence>
<dbReference type="Pfam" id="PF01702">
    <property type="entry name" value="TGT"/>
    <property type="match status" value="1"/>
</dbReference>
<feature type="binding site" evidence="5">
    <location>
        <position position="363"/>
    </location>
    <ligand>
        <name>Zn(2+)</name>
        <dbReference type="ChEBI" id="CHEBI:29105"/>
    </ligand>
</feature>
<organism evidence="8 9">
    <name type="scientific">Porites lobata</name>
    <dbReference type="NCBI Taxonomy" id="104759"/>
    <lineage>
        <taxon>Eukaryota</taxon>
        <taxon>Metazoa</taxon>
        <taxon>Cnidaria</taxon>
        <taxon>Anthozoa</taxon>
        <taxon>Hexacorallia</taxon>
        <taxon>Scleractinia</taxon>
        <taxon>Fungiina</taxon>
        <taxon>Poritidae</taxon>
        <taxon>Porites</taxon>
    </lineage>
</organism>
<evidence type="ECO:0000313" key="9">
    <source>
        <dbReference type="Proteomes" id="UP001159405"/>
    </source>
</evidence>
<reference evidence="8 9" key="1">
    <citation type="submission" date="2022-05" db="EMBL/GenBank/DDBJ databases">
        <authorList>
            <consortium name="Genoscope - CEA"/>
            <person name="William W."/>
        </authorList>
    </citation>
    <scope>NUCLEOTIDE SEQUENCE [LARGE SCALE GENOMIC DNA]</scope>
</reference>
<comment type="cofactor">
    <cofactor evidence="5">
        <name>Zn(2+)</name>
        <dbReference type="ChEBI" id="CHEBI:29105"/>
    </cofactor>
    <text evidence="5">Binds 1 zinc ion per subunit.</text>
</comment>
<gene>
    <name evidence="8" type="ORF">PLOB_00011987</name>
</gene>
<keyword evidence="4 5" id="KW-0862">Zinc</keyword>
<evidence type="ECO:0000256" key="2">
    <source>
        <dbReference type="ARBA" id="ARBA00022694"/>
    </source>
</evidence>
<keyword evidence="1 5" id="KW-0963">Cytoplasm</keyword>
<evidence type="ECO:0000256" key="5">
    <source>
        <dbReference type="HAMAP-Rule" id="MF_03043"/>
    </source>
</evidence>
<dbReference type="Gene3D" id="3.20.20.105">
    <property type="entry name" value="Queuine tRNA-ribosyltransferase-like"/>
    <property type="match status" value="1"/>
</dbReference>
<keyword evidence="9" id="KW-1185">Reference proteome</keyword>
<evidence type="ECO:0000313" key="8">
    <source>
        <dbReference type="EMBL" id="CAH3171602.1"/>
    </source>
</evidence>
<dbReference type="HAMAP" id="MF_03043">
    <property type="entry name" value="QTRT2"/>
    <property type="match status" value="1"/>
</dbReference>
<comment type="function">
    <text evidence="5">Non-catalytic subunit of the queuine tRNA-ribosyltransferase (TGT) that catalyzes the base-exchange of a guanine (G) residue with queuine (Q) at position 34 (anticodon wobble position) in tRNAs with GU(N) anticodons (tRNA-Asp, -Asn, -His and -Tyr), resulting in the hypermodified nucleoside queuosine (7-(((4,5-cis-dihydroxy-2-cyclopenten-1-yl)amino)methyl)-7-deazaguanosine).</text>
</comment>
<evidence type="ECO:0000256" key="6">
    <source>
        <dbReference type="SAM" id="MobiDB-lite"/>
    </source>
</evidence>
<dbReference type="InterPro" id="IPR028592">
    <property type="entry name" value="QTRTD1"/>
</dbReference>
<dbReference type="EMBL" id="CALNXK010000165">
    <property type="protein sequence ID" value="CAH3171602.1"/>
    <property type="molecule type" value="Genomic_DNA"/>
</dbReference>